<reference evidence="1 2" key="1">
    <citation type="submission" date="2024-10" db="EMBL/GenBank/DDBJ databases">
        <authorList>
            <person name="Kim D."/>
        </authorList>
    </citation>
    <scope>NUCLEOTIDE SEQUENCE [LARGE SCALE GENOMIC DNA]</scope>
    <source>
        <strain evidence="1">BH-2024</strain>
    </source>
</reference>
<dbReference type="AlphaFoldDB" id="A0ABD2IWY3"/>
<sequence>MCGFSLKGDLFVWWVCVVFELWGYYPLISSVGLGDPFFAVVNGWTAGLLQKSGDVFTKGRLLWSGRGGRAIDPGSWHHLYAFGGAQMGGVGIWRDVAVLMSSEVGRGPALLGDAGL</sequence>
<dbReference type="Proteomes" id="UP001620626">
    <property type="component" value="Unassembled WGS sequence"/>
</dbReference>
<evidence type="ECO:0000313" key="2">
    <source>
        <dbReference type="Proteomes" id="UP001620626"/>
    </source>
</evidence>
<name>A0ABD2IWY3_9BILA</name>
<protein>
    <submittedName>
        <fullName evidence="1">Uncharacterized protein</fullName>
    </submittedName>
</protein>
<organism evidence="1 2">
    <name type="scientific">Heterodera trifolii</name>
    <dbReference type="NCBI Taxonomy" id="157864"/>
    <lineage>
        <taxon>Eukaryota</taxon>
        <taxon>Metazoa</taxon>
        <taxon>Ecdysozoa</taxon>
        <taxon>Nematoda</taxon>
        <taxon>Chromadorea</taxon>
        <taxon>Rhabditida</taxon>
        <taxon>Tylenchina</taxon>
        <taxon>Tylenchomorpha</taxon>
        <taxon>Tylenchoidea</taxon>
        <taxon>Heteroderidae</taxon>
        <taxon>Heteroderinae</taxon>
        <taxon>Heterodera</taxon>
    </lineage>
</organism>
<dbReference type="EMBL" id="JBICBT010001119">
    <property type="protein sequence ID" value="KAL3082150.1"/>
    <property type="molecule type" value="Genomic_DNA"/>
</dbReference>
<keyword evidence="2" id="KW-1185">Reference proteome</keyword>
<gene>
    <name evidence="1" type="ORF">niasHT_033044</name>
</gene>
<proteinExistence type="predicted"/>
<evidence type="ECO:0000313" key="1">
    <source>
        <dbReference type="EMBL" id="KAL3082150.1"/>
    </source>
</evidence>
<comment type="caution">
    <text evidence="1">The sequence shown here is derived from an EMBL/GenBank/DDBJ whole genome shotgun (WGS) entry which is preliminary data.</text>
</comment>
<accession>A0ABD2IWY3</accession>